<dbReference type="AlphaFoldDB" id="A0A6N7PS36"/>
<dbReference type="EMBL" id="WJIE01000004">
    <property type="protein sequence ID" value="MRG93045.1"/>
    <property type="molecule type" value="Genomic_DNA"/>
</dbReference>
<name>A0A6N7PS36_9BACT</name>
<keyword evidence="2" id="KW-1185">Reference proteome</keyword>
<accession>A0A6N7PS36</accession>
<evidence type="ECO:0000313" key="2">
    <source>
        <dbReference type="Proteomes" id="UP000440224"/>
    </source>
</evidence>
<comment type="caution">
    <text evidence="1">The sequence shown here is derived from an EMBL/GenBank/DDBJ whole genome shotgun (WGS) entry which is preliminary data.</text>
</comment>
<gene>
    <name evidence="1" type="ORF">GF068_14050</name>
</gene>
<sequence>MAPVASAGGLVVIVSGVGSGRVALVPRLWISLDLEVGYVLRRLESPAAARASLGFGGMLGGGRLGLALAL</sequence>
<protein>
    <submittedName>
        <fullName evidence="1">Uncharacterized protein</fullName>
    </submittedName>
</protein>
<dbReference type="Proteomes" id="UP000440224">
    <property type="component" value="Unassembled WGS sequence"/>
</dbReference>
<dbReference type="RefSeq" id="WP_153819918.1">
    <property type="nucleotide sequence ID" value="NZ_WJIE01000004.1"/>
</dbReference>
<organism evidence="1 2">
    <name type="scientific">Polyangium spumosum</name>
    <dbReference type="NCBI Taxonomy" id="889282"/>
    <lineage>
        <taxon>Bacteria</taxon>
        <taxon>Pseudomonadati</taxon>
        <taxon>Myxococcota</taxon>
        <taxon>Polyangia</taxon>
        <taxon>Polyangiales</taxon>
        <taxon>Polyangiaceae</taxon>
        <taxon>Polyangium</taxon>
    </lineage>
</organism>
<evidence type="ECO:0000313" key="1">
    <source>
        <dbReference type="EMBL" id="MRG93045.1"/>
    </source>
</evidence>
<reference evidence="1 2" key="1">
    <citation type="submission" date="2019-10" db="EMBL/GenBank/DDBJ databases">
        <title>A soil myxobacterium in the family Polyangiaceae.</title>
        <authorList>
            <person name="Li Y."/>
            <person name="Wang J."/>
        </authorList>
    </citation>
    <scope>NUCLEOTIDE SEQUENCE [LARGE SCALE GENOMIC DNA]</scope>
    <source>
        <strain evidence="1 2">DSM 14734</strain>
    </source>
</reference>
<proteinExistence type="predicted"/>